<organism evidence="1 2">
    <name type="scientific">Plectus sambesii</name>
    <dbReference type="NCBI Taxonomy" id="2011161"/>
    <lineage>
        <taxon>Eukaryota</taxon>
        <taxon>Metazoa</taxon>
        <taxon>Ecdysozoa</taxon>
        <taxon>Nematoda</taxon>
        <taxon>Chromadorea</taxon>
        <taxon>Plectida</taxon>
        <taxon>Plectina</taxon>
        <taxon>Plectoidea</taxon>
        <taxon>Plectidae</taxon>
        <taxon>Plectus</taxon>
    </lineage>
</organism>
<proteinExistence type="predicted"/>
<keyword evidence="1" id="KW-1185">Reference proteome</keyword>
<accession>A0A914WFH7</accession>
<name>A0A914WFH7_9BILA</name>
<protein>
    <submittedName>
        <fullName evidence="2">Uncharacterized protein</fullName>
    </submittedName>
</protein>
<reference evidence="2" key="1">
    <citation type="submission" date="2022-11" db="UniProtKB">
        <authorList>
            <consortium name="WormBaseParasite"/>
        </authorList>
    </citation>
    <scope>IDENTIFICATION</scope>
</reference>
<evidence type="ECO:0000313" key="2">
    <source>
        <dbReference type="WBParaSite" id="PSAMB.scaffold3size181960.g450.t1"/>
    </source>
</evidence>
<dbReference type="Proteomes" id="UP000887566">
    <property type="component" value="Unplaced"/>
</dbReference>
<sequence length="71" mass="7946">MWTGNFSQNWTLMPRAAWGWLSAAIRTIGDHPIDDCVFCTVKQSGSESIIHPTISTISALFREPRVAVRIT</sequence>
<dbReference type="AlphaFoldDB" id="A0A914WFH7"/>
<evidence type="ECO:0000313" key="1">
    <source>
        <dbReference type="Proteomes" id="UP000887566"/>
    </source>
</evidence>
<dbReference type="WBParaSite" id="PSAMB.scaffold3size181960.g450.t1">
    <property type="protein sequence ID" value="PSAMB.scaffold3size181960.g450.t1"/>
    <property type="gene ID" value="PSAMB.scaffold3size181960.g450"/>
</dbReference>